<reference evidence="2 3" key="1">
    <citation type="submission" date="2020-12" db="EMBL/GenBank/DDBJ databases">
        <title>Revised draft genomes of Rhodomicrobium vannielii ATCC 17100 and Rhodomicrobium udaipurense JA643.</title>
        <authorList>
            <person name="Conners E.M."/>
            <person name="Davenport E.J."/>
            <person name="Bose A."/>
        </authorList>
    </citation>
    <scope>NUCLEOTIDE SEQUENCE [LARGE SCALE GENOMIC DNA]</scope>
    <source>
        <strain evidence="2 3">JA643</strain>
    </source>
</reference>
<dbReference type="Proteomes" id="UP000623250">
    <property type="component" value="Unassembled WGS sequence"/>
</dbReference>
<organism evidence="2 3">
    <name type="scientific">Rhodomicrobium udaipurense</name>
    <dbReference type="NCBI Taxonomy" id="1202716"/>
    <lineage>
        <taxon>Bacteria</taxon>
        <taxon>Pseudomonadati</taxon>
        <taxon>Pseudomonadota</taxon>
        <taxon>Alphaproteobacteria</taxon>
        <taxon>Hyphomicrobiales</taxon>
        <taxon>Hyphomicrobiaceae</taxon>
        <taxon>Rhodomicrobium</taxon>
    </lineage>
</organism>
<name>A0A8I1GFF7_9HYPH</name>
<dbReference type="AlphaFoldDB" id="A0A8I1GFF7"/>
<evidence type="ECO:0000256" key="1">
    <source>
        <dbReference type="SAM" id="Coils"/>
    </source>
</evidence>
<dbReference type="EMBL" id="JAEMUK010000018">
    <property type="protein sequence ID" value="MBJ7543824.1"/>
    <property type="molecule type" value="Genomic_DNA"/>
</dbReference>
<accession>A0A8I1GFF7</accession>
<evidence type="ECO:0000313" key="2">
    <source>
        <dbReference type="EMBL" id="MBJ7543824.1"/>
    </source>
</evidence>
<comment type="caution">
    <text evidence="2">The sequence shown here is derived from an EMBL/GenBank/DDBJ whole genome shotgun (WGS) entry which is preliminary data.</text>
</comment>
<proteinExistence type="predicted"/>
<keyword evidence="3" id="KW-1185">Reference proteome</keyword>
<feature type="coiled-coil region" evidence="1">
    <location>
        <begin position="11"/>
        <end position="55"/>
    </location>
</feature>
<keyword evidence="1" id="KW-0175">Coiled coil</keyword>
<dbReference type="RefSeq" id="WP_155955299.1">
    <property type="nucleotide sequence ID" value="NZ_JAEMUK010000018.1"/>
</dbReference>
<gene>
    <name evidence="2" type="ORF">JDN41_09645</name>
</gene>
<protein>
    <submittedName>
        <fullName evidence="2">Uncharacterized protein</fullName>
    </submittedName>
</protein>
<sequence>MKKIDSLIVDIQSVIEKLAEINARLQEIKDENEAIERARDKLRSQKTVKKNSNDN</sequence>
<evidence type="ECO:0000313" key="3">
    <source>
        <dbReference type="Proteomes" id="UP000623250"/>
    </source>
</evidence>